<name>A0ABQ9UZL9_SAGOE</name>
<proteinExistence type="predicted"/>
<comment type="caution">
    <text evidence="2">The sequence shown here is derived from an EMBL/GenBank/DDBJ whole genome shotgun (WGS) entry which is preliminary data.</text>
</comment>
<accession>A0ABQ9UZL9</accession>
<evidence type="ECO:0000313" key="2">
    <source>
        <dbReference type="EMBL" id="KAK2102554.1"/>
    </source>
</evidence>
<feature type="region of interest" description="Disordered" evidence="1">
    <location>
        <begin position="1"/>
        <end position="22"/>
    </location>
</feature>
<evidence type="ECO:0000256" key="1">
    <source>
        <dbReference type="SAM" id="MobiDB-lite"/>
    </source>
</evidence>
<evidence type="ECO:0000313" key="3">
    <source>
        <dbReference type="Proteomes" id="UP001266305"/>
    </source>
</evidence>
<organism evidence="2 3">
    <name type="scientific">Saguinus oedipus</name>
    <name type="common">Cotton-top tamarin</name>
    <name type="synonym">Oedipomidas oedipus</name>
    <dbReference type="NCBI Taxonomy" id="9490"/>
    <lineage>
        <taxon>Eukaryota</taxon>
        <taxon>Metazoa</taxon>
        <taxon>Chordata</taxon>
        <taxon>Craniata</taxon>
        <taxon>Vertebrata</taxon>
        <taxon>Euteleostomi</taxon>
        <taxon>Mammalia</taxon>
        <taxon>Eutheria</taxon>
        <taxon>Euarchontoglires</taxon>
        <taxon>Primates</taxon>
        <taxon>Haplorrhini</taxon>
        <taxon>Platyrrhini</taxon>
        <taxon>Cebidae</taxon>
        <taxon>Callitrichinae</taxon>
        <taxon>Saguinus</taxon>
    </lineage>
</organism>
<feature type="region of interest" description="Disordered" evidence="1">
    <location>
        <begin position="42"/>
        <end position="78"/>
    </location>
</feature>
<gene>
    <name evidence="2" type="ORF">P7K49_020221</name>
</gene>
<dbReference type="EMBL" id="JASSZA010000009">
    <property type="protein sequence ID" value="KAK2102554.1"/>
    <property type="molecule type" value="Genomic_DNA"/>
</dbReference>
<keyword evidence="3" id="KW-1185">Reference proteome</keyword>
<protein>
    <submittedName>
        <fullName evidence="2">Uncharacterized protein</fullName>
    </submittedName>
</protein>
<sequence>MEAMDSSGVLPHPEPPRSPLTSGCDIMVLEEYLGLLKLGDLARPPGSTSPFLSVKGGDGASRGPSRPKDAAPALPGTTSWVQKKFVAN</sequence>
<dbReference type="Proteomes" id="UP001266305">
    <property type="component" value="Unassembled WGS sequence"/>
</dbReference>
<reference evidence="2 3" key="1">
    <citation type="submission" date="2023-05" db="EMBL/GenBank/DDBJ databases">
        <title>B98-5 Cell Line De Novo Hybrid Assembly: An Optical Mapping Approach.</title>
        <authorList>
            <person name="Kananen K."/>
            <person name="Auerbach J.A."/>
            <person name="Kautto E."/>
            <person name="Blachly J.S."/>
        </authorList>
    </citation>
    <scope>NUCLEOTIDE SEQUENCE [LARGE SCALE GENOMIC DNA]</scope>
    <source>
        <strain evidence="2">B95-8</strain>
        <tissue evidence="2">Cell line</tissue>
    </source>
</reference>